<keyword evidence="1" id="KW-0812">Transmembrane</keyword>
<proteinExistence type="predicted"/>
<evidence type="ECO:0000313" key="3">
    <source>
        <dbReference type="Proteomes" id="UP000094784"/>
    </source>
</evidence>
<evidence type="ECO:0000313" key="2">
    <source>
        <dbReference type="EMBL" id="ODV56644.1"/>
    </source>
</evidence>
<accession>A0A1E4R862</accession>
<feature type="transmembrane region" description="Helical" evidence="1">
    <location>
        <begin position="32"/>
        <end position="50"/>
    </location>
</feature>
<keyword evidence="1" id="KW-1133">Transmembrane helix</keyword>
<sequence length="59" mass="6720">MEKLINFFLSLVIGLTAGILIVNNPLNITNRVFLLLILLLATGLLMMALYRNHRIKLKK</sequence>
<keyword evidence="1" id="KW-0472">Membrane</keyword>
<dbReference type="RefSeq" id="WP_069481633.1">
    <property type="nucleotide sequence ID" value="NZ_KV766182.1"/>
</dbReference>
<protein>
    <submittedName>
        <fullName evidence="2">Uncharacterized protein</fullName>
    </submittedName>
</protein>
<feature type="transmembrane region" description="Helical" evidence="1">
    <location>
        <begin position="7"/>
        <end position="26"/>
    </location>
</feature>
<name>A0A1E4R862_9BACI</name>
<dbReference type="AlphaFoldDB" id="A0A1E4R862"/>
<organism evidence="2 3">
    <name type="scientific">Lysinibacillus fusiformis</name>
    <dbReference type="NCBI Taxonomy" id="28031"/>
    <lineage>
        <taxon>Bacteria</taxon>
        <taxon>Bacillati</taxon>
        <taxon>Bacillota</taxon>
        <taxon>Bacilli</taxon>
        <taxon>Bacillales</taxon>
        <taxon>Bacillaceae</taxon>
        <taxon>Lysinibacillus</taxon>
    </lineage>
</organism>
<gene>
    <name evidence="2" type="ORF">BG258_12450</name>
</gene>
<comment type="caution">
    <text evidence="2">The sequence shown here is derived from an EMBL/GenBank/DDBJ whole genome shotgun (WGS) entry which is preliminary data.</text>
</comment>
<evidence type="ECO:0000256" key="1">
    <source>
        <dbReference type="SAM" id="Phobius"/>
    </source>
</evidence>
<dbReference type="Proteomes" id="UP000094784">
    <property type="component" value="Unassembled WGS sequence"/>
</dbReference>
<reference evidence="2 3" key="1">
    <citation type="submission" date="2016-09" db="EMBL/GenBank/DDBJ databases">
        <title>Draft genome sequence of the soil isolate, Lysinibacillus fusiformis M5, a potential hypoxanthine producer.</title>
        <authorList>
            <person name="Gallegos-Monterrosa R."/>
            <person name="Maroti G."/>
            <person name="Balint B."/>
            <person name="Kovacs A.T."/>
        </authorList>
    </citation>
    <scope>NUCLEOTIDE SEQUENCE [LARGE SCALE GENOMIC DNA]</scope>
    <source>
        <strain evidence="2 3">M5</strain>
    </source>
</reference>
<dbReference type="EMBL" id="MECQ01000001">
    <property type="protein sequence ID" value="ODV56644.1"/>
    <property type="molecule type" value="Genomic_DNA"/>
</dbReference>